<dbReference type="OrthoDB" id="1691100at2"/>
<dbReference type="Pfam" id="PF19807">
    <property type="entry name" value="DUF6290"/>
    <property type="match status" value="1"/>
</dbReference>
<sequence length="73" mass="8635">MSTISLRMDEEEEKLIKEYAKAKNITISALFRNAVLEKIEDEIDLELYHAAMKQHKENPQVLSFDEMMEELDF</sequence>
<keyword evidence="2" id="KW-1185">Reference proteome</keyword>
<evidence type="ECO:0000313" key="2">
    <source>
        <dbReference type="Proteomes" id="UP000244161"/>
    </source>
</evidence>
<dbReference type="Proteomes" id="UP000244161">
    <property type="component" value="Unassembled WGS sequence"/>
</dbReference>
<accession>A0A2T5IL08</accession>
<dbReference type="EMBL" id="QAOM01000008">
    <property type="protein sequence ID" value="PTQ84512.1"/>
    <property type="molecule type" value="Genomic_DNA"/>
</dbReference>
<name>A0A2T5IL08_9LACT</name>
<dbReference type="RefSeq" id="WP_108032535.1">
    <property type="nucleotide sequence ID" value="NZ_QAOM01000008.1"/>
</dbReference>
<evidence type="ECO:0000313" key="1">
    <source>
        <dbReference type="EMBL" id="PTQ84512.1"/>
    </source>
</evidence>
<gene>
    <name evidence="1" type="ORF">C8U37_10879</name>
</gene>
<organism evidence="1 2">
    <name type="scientific">Trichococcus patagoniensis</name>
    <dbReference type="NCBI Taxonomy" id="382641"/>
    <lineage>
        <taxon>Bacteria</taxon>
        <taxon>Bacillati</taxon>
        <taxon>Bacillota</taxon>
        <taxon>Bacilli</taxon>
        <taxon>Lactobacillales</taxon>
        <taxon>Carnobacteriaceae</taxon>
        <taxon>Trichococcus</taxon>
    </lineage>
</organism>
<reference evidence="1 2" key="1">
    <citation type="submission" date="2018-04" db="EMBL/GenBank/DDBJ databases">
        <title>Genomic Encyclopedia of Archaeal and Bacterial Type Strains, Phase II (KMG-II): from individual species to whole genera.</title>
        <authorList>
            <person name="Goeker M."/>
        </authorList>
    </citation>
    <scope>NUCLEOTIDE SEQUENCE [LARGE SCALE GENOMIC DNA]</scope>
    <source>
        <strain evidence="1 2">DSM 18806</strain>
    </source>
</reference>
<protein>
    <submittedName>
        <fullName evidence="1">Ribbon-helix-helix CopG family protein</fullName>
    </submittedName>
</protein>
<dbReference type="NCBIfam" id="NF046040">
    <property type="entry name" value="RelB_antitoxin"/>
    <property type="match status" value="1"/>
</dbReference>
<proteinExistence type="predicted"/>
<dbReference type="InterPro" id="IPR046257">
    <property type="entry name" value="DUF6290"/>
</dbReference>
<dbReference type="AlphaFoldDB" id="A0A2T5IL08"/>
<comment type="caution">
    <text evidence="1">The sequence shown here is derived from an EMBL/GenBank/DDBJ whole genome shotgun (WGS) entry which is preliminary data.</text>
</comment>